<gene>
    <name evidence="2" type="ORF">EST38_g8820</name>
</gene>
<dbReference type="AlphaFoldDB" id="A0A4Q2DBP0"/>
<proteinExistence type="predicted"/>
<dbReference type="EMBL" id="SDEE01000377">
    <property type="protein sequence ID" value="RXW17033.1"/>
    <property type="molecule type" value="Genomic_DNA"/>
</dbReference>
<name>A0A4Q2DBP0_9AGAR</name>
<organism evidence="2 3">
    <name type="scientific">Candolleomyces aberdarensis</name>
    <dbReference type="NCBI Taxonomy" id="2316362"/>
    <lineage>
        <taxon>Eukaryota</taxon>
        <taxon>Fungi</taxon>
        <taxon>Dikarya</taxon>
        <taxon>Basidiomycota</taxon>
        <taxon>Agaricomycotina</taxon>
        <taxon>Agaricomycetes</taxon>
        <taxon>Agaricomycetidae</taxon>
        <taxon>Agaricales</taxon>
        <taxon>Agaricineae</taxon>
        <taxon>Psathyrellaceae</taxon>
        <taxon>Candolleomyces</taxon>
    </lineage>
</organism>
<evidence type="ECO:0000313" key="2">
    <source>
        <dbReference type="EMBL" id="RXW17033.1"/>
    </source>
</evidence>
<evidence type="ECO:0000313" key="3">
    <source>
        <dbReference type="Proteomes" id="UP000290288"/>
    </source>
</evidence>
<evidence type="ECO:0000256" key="1">
    <source>
        <dbReference type="SAM" id="MobiDB-lite"/>
    </source>
</evidence>
<reference evidence="2 3" key="1">
    <citation type="submission" date="2019-01" db="EMBL/GenBank/DDBJ databases">
        <title>Draft genome sequence of Psathyrella aberdarensis IHI B618.</title>
        <authorList>
            <person name="Buettner E."/>
            <person name="Kellner H."/>
        </authorList>
    </citation>
    <scope>NUCLEOTIDE SEQUENCE [LARGE SCALE GENOMIC DNA]</scope>
    <source>
        <strain evidence="2 3">IHI B618</strain>
    </source>
</reference>
<dbReference type="Proteomes" id="UP000290288">
    <property type="component" value="Unassembled WGS sequence"/>
</dbReference>
<accession>A0A4Q2DBP0</accession>
<feature type="region of interest" description="Disordered" evidence="1">
    <location>
        <begin position="1"/>
        <end position="31"/>
    </location>
</feature>
<sequence>MARSKWMPFTPQQAPSREPQKSAKPEDAIQPTSSAEIKKFGLENVCFLASALSEHRADLFLV</sequence>
<feature type="compositionally biased region" description="Basic and acidic residues" evidence="1">
    <location>
        <begin position="18"/>
        <end position="27"/>
    </location>
</feature>
<comment type="caution">
    <text evidence="2">The sequence shown here is derived from an EMBL/GenBank/DDBJ whole genome shotgun (WGS) entry which is preliminary data.</text>
</comment>
<protein>
    <submittedName>
        <fullName evidence="2">Uncharacterized protein</fullName>
    </submittedName>
</protein>
<keyword evidence="3" id="KW-1185">Reference proteome</keyword>